<protein>
    <recommendedName>
        <fullName evidence="10">AAA+ ATPase domain-containing protein</fullName>
    </recommendedName>
</protein>
<dbReference type="PROSITE" id="PS00674">
    <property type="entry name" value="AAA"/>
    <property type="match status" value="1"/>
</dbReference>
<dbReference type="PANTHER" id="PTHR23070">
    <property type="entry name" value="BCS1 AAA-TYPE ATPASE"/>
    <property type="match status" value="1"/>
</dbReference>
<evidence type="ECO:0000256" key="2">
    <source>
        <dbReference type="ARBA" id="ARBA00007448"/>
    </source>
</evidence>
<dbReference type="InterPro" id="IPR027417">
    <property type="entry name" value="P-loop_NTPase"/>
</dbReference>
<keyword evidence="3" id="KW-0472">Membrane</keyword>
<accession>A0A4S4LE83</accession>
<dbReference type="EMBL" id="SGPL01000598">
    <property type="protein sequence ID" value="THH09975.1"/>
    <property type="molecule type" value="Genomic_DNA"/>
</dbReference>
<dbReference type="AlphaFoldDB" id="A0A4S4LE83"/>
<name>A0A4S4LE83_9AGAM</name>
<organism evidence="8 9">
    <name type="scientific">Bondarzewia mesenterica</name>
    <dbReference type="NCBI Taxonomy" id="1095465"/>
    <lineage>
        <taxon>Eukaryota</taxon>
        <taxon>Fungi</taxon>
        <taxon>Dikarya</taxon>
        <taxon>Basidiomycota</taxon>
        <taxon>Agaricomycotina</taxon>
        <taxon>Agaricomycetes</taxon>
        <taxon>Russulales</taxon>
        <taxon>Bondarzewiaceae</taxon>
        <taxon>Bondarzewia</taxon>
    </lineage>
</organism>
<dbReference type="SUPFAM" id="SSF52540">
    <property type="entry name" value="P-loop containing nucleoside triphosphate hydrolases"/>
    <property type="match status" value="1"/>
</dbReference>
<evidence type="ECO:0000256" key="4">
    <source>
        <dbReference type="RuleBase" id="RU003651"/>
    </source>
</evidence>
<evidence type="ECO:0000259" key="7">
    <source>
        <dbReference type="SMART" id="SM01024"/>
    </source>
</evidence>
<comment type="caution">
    <text evidence="8">The sequence shown here is derived from an EMBL/GenBank/DDBJ whole genome shotgun (WGS) entry which is preliminary data.</text>
</comment>
<dbReference type="SMART" id="SM01024">
    <property type="entry name" value="BCS1_N"/>
    <property type="match status" value="1"/>
</dbReference>
<evidence type="ECO:0000256" key="5">
    <source>
        <dbReference type="SAM" id="MobiDB-lite"/>
    </source>
</evidence>
<keyword evidence="9" id="KW-1185">Reference proteome</keyword>
<dbReference type="InterPro" id="IPR003959">
    <property type="entry name" value="ATPase_AAA_core"/>
</dbReference>
<dbReference type="GO" id="GO:0016887">
    <property type="term" value="F:ATP hydrolysis activity"/>
    <property type="evidence" value="ECO:0007669"/>
    <property type="project" value="InterPro"/>
</dbReference>
<evidence type="ECO:0000313" key="9">
    <source>
        <dbReference type="Proteomes" id="UP000310158"/>
    </source>
</evidence>
<keyword evidence="3" id="KW-0496">Mitochondrion</keyword>
<dbReference type="Gene3D" id="3.40.50.300">
    <property type="entry name" value="P-loop containing nucleotide triphosphate hydrolases"/>
    <property type="match status" value="1"/>
</dbReference>
<comment type="similarity">
    <text evidence="2">Belongs to the AAA ATPase family. BCS1 subfamily.</text>
</comment>
<dbReference type="Proteomes" id="UP000310158">
    <property type="component" value="Unassembled WGS sequence"/>
</dbReference>
<evidence type="ECO:0000256" key="1">
    <source>
        <dbReference type="ARBA" id="ARBA00004434"/>
    </source>
</evidence>
<evidence type="ECO:0000256" key="3">
    <source>
        <dbReference type="ARBA" id="ARBA00022792"/>
    </source>
</evidence>
<dbReference type="GO" id="GO:0005743">
    <property type="term" value="C:mitochondrial inner membrane"/>
    <property type="evidence" value="ECO:0007669"/>
    <property type="project" value="UniProtKB-SubCell"/>
</dbReference>
<evidence type="ECO:0000259" key="6">
    <source>
        <dbReference type="SMART" id="SM00382"/>
    </source>
</evidence>
<dbReference type="InterPro" id="IPR003593">
    <property type="entry name" value="AAA+_ATPase"/>
</dbReference>
<dbReference type="Pfam" id="PF00004">
    <property type="entry name" value="AAA"/>
    <property type="match status" value="1"/>
</dbReference>
<dbReference type="Pfam" id="PF08740">
    <property type="entry name" value="BCS1_N"/>
    <property type="match status" value="1"/>
</dbReference>
<keyword evidence="4" id="KW-0067">ATP-binding</keyword>
<feature type="domain" description="BCS1 N-terminal" evidence="7">
    <location>
        <begin position="26"/>
        <end position="212"/>
    </location>
</feature>
<dbReference type="GO" id="GO:0005524">
    <property type="term" value="F:ATP binding"/>
    <property type="evidence" value="ECO:0007669"/>
    <property type="project" value="UniProtKB-KW"/>
</dbReference>
<keyword evidence="3" id="KW-0999">Mitochondrion inner membrane</keyword>
<evidence type="ECO:0000313" key="8">
    <source>
        <dbReference type="EMBL" id="THH09975.1"/>
    </source>
</evidence>
<feature type="region of interest" description="Disordered" evidence="5">
    <location>
        <begin position="476"/>
        <end position="502"/>
    </location>
</feature>
<keyword evidence="4" id="KW-0547">Nucleotide-binding</keyword>
<gene>
    <name evidence="8" type="ORF">EW146_g8513</name>
</gene>
<comment type="subcellular location">
    <subcellularLocation>
        <location evidence="1">Mitochondrion inner membrane</location>
        <topology evidence="1">Single-pass membrane protein</topology>
    </subcellularLocation>
</comment>
<dbReference type="InterPro" id="IPR003960">
    <property type="entry name" value="ATPase_AAA_CS"/>
</dbReference>
<feature type="domain" description="AAA+ ATPase" evidence="6">
    <location>
        <begin position="243"/>
        <end position="389"/>
    </location>
</feature>
<dbReference type="InterPro" id="IPR014851">
    <property type="entry name" value="BCS1_N"/>
</dbReference>
<proteinExistence type="inferred from homology"/>
<dbReference type="SMART" id="SM00382">
    <property type="entry name" value="AAA"/>
    <property type="match status" value="1"/>
</dbReference>
<sequence>MCRVVQALPLLHFFRSSVVLDGLKMLLMTLMYQAIQRVFQWISLPSNLAFTVSATFYQHDPAYHWLVRYLAEKGVWKNSTRDFIVLSRSKKECFDGEELSMPRFSLNGSMDYIPAFDYIQRFRWHGYLAEVKFVKPETDSFGNTQDMSRPSLLLTIYTWKVSALQDLVDKAHQAHVALGKRSVNVHSMVLNRFDMPVWSVPKSKTPRPLGSLVLDGSITTQLFRDVQQFLDSEEWYHQKGVPYHRGYLLYGPPGTGKTSTIYTLAGEFDLEVYMLSLWGPKMNDVTLQTLISSIPRYAIIVIEDIDCIFPPPRRNDFEQVKLDPNGVPLPDSMDSNTRVTLSGLLNVLDGAGSENGRIVFATTNHLEALDPALTRAGRFDVKLQYKLATHNQASALFEHFFPSPNPEHESVASATEHVNPDSGMSDSINDTPPGYLIMNRDSAQEAVAKAAAWAEKEIAEKCRLESLRADKVKGQIQKPFDGSSSGSGTAVYPYGEEPKHGDVTLAPSECSASPGNLKKELDSDKDAKAFLLQVDPIGALTYPEDELLLIDWEGLCI</sequence>
<evidence type="ECO:0008006" key="10">
    <source>
        <dbReference type="Google" id="ProtNLM"/>
    </source>
</evidence>
<dbReference type="InterPro" id="IPR050747">
    <property type="entry name" value="Mitochondrial_chaperone_BCS1"/>
</dbReference>
<dbReference type="OrthoDB" id="10251412at2759"/>
<reference evidence="8 9" key="1">
    <citation type="submission" date="2019-02" db="EMBL/GenBank/DDBJ databases">
        <title>Genome sequencing of the rare red list fungi Bondarzewia mesenterica.</title>
        <authorList>
            <person name="Buettner E."/>
            <person name="Kellner H."/>
        </authorList>
    </citation>
    <scope>NUCLEOTIDE SEQUENCE [LARGE SCALE GENOMIC DNA]</scope>
    <source>
        <strain evidence="8 9">DSM 108281</strain>
    </source>
</reference>